<dbReference type="Proteomes" id="UP000199397">
    <property type="component" value="Unassembled WGS sequence"/>
</dbReference>
<evidence type="ECO:0000313" key="2">
    <source>
        <dbReference type="Proteomes" id="UP000199397"/>
    </source>
</evidence>
<accession>A0A1H4DNG3</accession>
<gene>
    <name evidence="1" type="ORF">SAMN05660964_02321</name>
</gene>
<dbReference type="Gene3D" id="2.60.120.260">
    <property type="entry name" value="Galactose-binding domain-like"/>
    <property type="match status" value="1"/>
</dbReference>
<dbReference type="AlphaFoldDB" id="A0A1H4DNG3"/>
<name>A0A1H4DNG3_9GAMM</name>
<dbReference type="STRING" id="525918.SAMN05660964_02321"/>
<sequence>MTTLFRQSGLVLFAVLALYLSISYRSGHVGPDDFIDTRRLIIDIDPNGWTQLDSDDWFQLAEQAQESGNLDLDQTYTLKALANNLSSGRAMAKLADIRLQQGNQTQAEQLANLAAKLATAHDETYLLLALFWAKTGKHAEIVKVWNMLLMRDASLHSGLFPHLRAMAGNPSTATLIEPFANNPPKWWGAFFNYLATDPQTSAVLLKHLYTLRLGSSLPLGEGEMTQYINRLVKDKRWTDAYAVWQTSLPQEAAAYKGLIYDGGFEGEWHNTGFDWFFTRHKQLKIQPDLTFGMDGHRALKINFNPSKHIKFQHVWQRLLLKPATYELSLRFRTDHFRTTKGLQWRVRCSEDDRVVAESPVLQESNNWSIFTAPVEVPSVNCETQVLRLEAASPYPHDQVFKGDIWFDDIQITPLANHDN</sequence>
<dbReference type="Gene3D" id="1.25.40.10">
    <property type="entry name" value="Tetratricopeptide repeat domain"/>
    <property type="match status" value="1"/>
</dbReference>
<protein>
    <recommendedName>
        <fullName evidence="3">Tetratricopeptide repeat-containing protein</fullName>
    </recommendedName>
</protein>
<dbReference type="SUPFAM" id="SSF48452">
    <property type="entry name" value="TPR-like"/>
    <property type="match status" value="1"/>
</dbReference>
<evidence type="ECO:0000313" key="1">
    <source>
        <dbReference type="EMBL" id="SEA74147.1"/>
    </source>
</evidence>
<dbReference type="InterPro" id="IPR011990">
    <property type="entry name" value="TPR-like_helical_dom_sf"/>
</dbReference>
<keyword evidence="2" id="KW-1185">Reference proteome</keyword>
<proteinExistence type="predicted"/>
<evidence type="ECO:0008006" key="3">
    <source>
        <dbReference type="Google" id="ProtNLM"/>
    </source>
</evidence>
<reference evidence="1 2" key="1">
    <citation type="submission" date="2016-10" db="EMBL/GenBank/DDBJ databases">
        <authorList>
            <person name="de Groot N.N."/>
        </authorList>
    </citation>
    <scope>NUCLEOTIDE SEQUENCE [LARGE SCALE GENOMIC DNA]</scope>
    <source>
        <strain evidence="1 2">DSM 21228</strain>
    </source>
</reference>
<dbReference type="EMBL" id="FNQP01000012">
    <property type="protein sequence ID" value="SEA74147.1"/>
    <property type="molecule type" value="Genomic_DNA"/>
</dbReference>
<organism evidence="1 2">
    <name type="scientific">Thiothrix caldifontis</name>
    <dbReference type="NCBI Taxonomy" id="525918"/>
    <lineage>
        <taxon>Bacteria</taxon>
        <taxon>Pseudomonadati</taxon>
        <taxon>Pseudomonadota</taxon>
        <taxon>Gammaproteobacteria</taxon>
        <taxon>Thiotrichales</taxon>
        <taxon>Thiotrichaceae</taxon>
        <taxon>Thiothrix</taxon>
    </lineage>
</organism>